<evidence type="ECO:0000313" key="4">
    <source>
        <dbReference type="Proteomes" id="UP001148125"/>
    </source>
</evidence>
<accession>A0ABT5VHZ7</accession>
<gene>
    <name evidence="3" type="ORF">N7Z68_17070</name>
</gene>
<keyword evidence="4" id="KW-1185">Reference proteome</keyword>
<dbReference type="RefSeq" id="WP_275119684.1">
    <property type="nucleotide sequence ID" value="NZ_JAOTPO010000013.1"/>
</dbReference>
<comment type="caution">
    <text evidence="3">The sequence shown here is derived from an EMBL/GenBank/DDBJ whole genome shotgun (WGS) entry which is preliminary data.</text>
</comment>
<dbReference type="Gene3D" id="3.90.1300.10">
    <property type="entry name" value="Amidase signature (AS) domain"/>
    <property type="match status" value="1"/>
</dbReference>
<proteinExistence type="inferred from homology"/>
<dbReference type="PANTHER" id="PTHR11895">
    <property type="entry name" value="TRANSAMIDASE"/>
    <property type="match status" value="1"/>
</dbReference>
<dbReference type="Proteomes" id="UP001148125">
    <property type="component" value="Unassembled WGS sequence"/>
</dbReference>
<dbReference type="InterPro" id="IPR000120">
    <property type="entry name" value="Amidase"/>
</dbReference>
<comment type="similarity">
    <text evidence="1">Belongs to the amidase family.</text>
</comment>
<name>A0ABT5VHZ7_9BACI</name>
<feature type="domain" description="Amidase" evidence="2">
    <location>
        <begin position="25"/>
        <end position="445"/>
    </location>
</feature>
<protein>
    <submittedName>
        <fullName evidence="3">Amidase family protein</fullName>
    </submittedName>
</protein>
<evidence type="ECO:0000313" key="3">
    <source>
        <dbReference type="EMBL" id="MDE5415076.1"/>
    </source>
</evidence>
<dbReference type="PANTHER" id="PTHR11895:SF7">
    <property type="entry name" value="GLUTAMYL-TRNA(GLN) AMIDOTRANSFERASE SUBUNIT A, MITOCHONDRIAL"/>
    <property type="match status" value="1"/>
</dbReference>
<evidence type="ECO:0000259" key="2">
    <source>
        <dbReference type="Pfam" id="PF01425"/>
    </source>
</evidence>
<dbReference type="SUPFAM" id="SSF75304">
    <property type="entry name" value="Amidase signature (AS) enzymes"/>
    <property type="match status" value="1"/>
</dbReference>
<dbReference type="Pfam" id="PF01425">
    <property type="entry name" value="Amidase"/>
    <property type="match status" value="1"/>
</dbReference>
<dbReference type="InterPro" id="IPR023631">
    <property type="entry name" value="Amidase_dom"/>
</dbReference>
<reference evidence="3" key="1">
    <citation type="submission" date="2024-05" db="EMBL/GenBank/DDBJ databases">
        <title>Alkalihalobacillus sp. strain MEB203 novel alkaliphilic bacterium from Lonar Lake, India.</title>
        <authorList>
            <person name="Joshi A."/>
            <person name="Thite S."/>
            <person name="Mengade P."/>
        </authorList>
    </citation>
    <scope>NUCLEOTIDE SEQUENCE</scope>
    <source>
        <strain evidence="3">MEB 203</strain>
    </source>
</reference>
<dbReference type="InterPro" id="IPR036928">
    <property type="entry name" value="AS_sf"/>
</dbReference>
<sequence length="463" mass="49932">MTELYSLTAVELGPLLESKEISPTELTHSILERINAVDSTVNAYITTLPELALQQAAHAEKEIMNGLYKGPLHGIPIGIKDNYYTKGIRTTAGSKILSEFIPDETATAVKKLMAAGGVMLGKLNMHEFGGGITNTNPVYGNARNPWNVNYSPGGSSGGSGAALAAGLATLATGTDTFGSIRVPASMCGVYGLKPTYGLVSTKGVAPLAWSLDHAGPMARSVSDLAFMLNVMAGYDPKDPGSIKARIPDYTENLNKGIDGLRIGVPSYYMQGLDRDVEILFKDAIKTLETMGATVVDVDIPELSMSTFAGYVITIGEASSYHYEWLQTRSEEYADDVRIFFKTGVLTNSPHYVRSQQVRRVLTEALKKTFEDVDVLIGPTIPITTPAFQKNWVEQNLEVTRRGMPFTSPPNLTGAPSLSVPIGLCSEGLPVGMQLIGNHFTEKRLLQVGSAWEKVNPLSRTVHS</sequence>
<dbReference type="EMBL" id="JAOTPO010000013">
    <property type="protein sequence ID" value="MDE5415076.1"/>
    <property type="molecule type" value="Genomic_DNA"/>
</dbReference>
<evidence type="ECO:0000256" key="1">
    <source>
        <dbReference type="ARBA" id="ARBA00009199"/>
    </source>
</evidence>
<organism evidence="3 4">
    <name type="scientific">Alkalihalobacterium chitinilyticum</name>
    <dbReference type="NCBI Taxonomy" id="2980103"/>
    <lineage>
        <taxon>Bacteria</taxon>
        <taxon>Bacillati</taxon>
        <taxon>Bacillota</taxon>
        <taxon>Bacilli</taxon>
        <taxon>Bacillales</taxon>
        <taxon>Bacillaceae</taxon>
        <taxon>Alkalihalobacterium</taxon>
    </lineage>
</organism>